<dbReference type="GO" id="GO:0016020">
    <property type="term" value="C:membrane"/>
    <property type="evidence" value="ECO:0007669"/>
    <property type="project" value="UniProtKB-SubCell"/>
</dbReference>
<feature type="binding site" description="axial binding residue" evidence="12">
    <location>
        <position position="423"/>
    </location>
    <ligand>
        <name>heme</name>
        <dbReference type="ChEBI" id="CHEBI:30413"/>
    </ligand>
    <ligandPart>
        <name>Fe</name>
        <dbReference type="ChEBI" id="CHEBI:18248"/>
    </ligandPart>
</feature>
<dbReference type="GO" id="GO:0010268">
    <property type="term" value="P:brassinosteroid homeostasis"/>
    <property type="evidence" value="ECO:0007669"/>
    <property type="project" value="TreeGrafter"/>
</dbReference>
<evidence type="ECO:0000256" key="4">
    <source>
        <dbReference type="ARBA" id="ARBA00022617"/>
    </source>
</evidence>
<evidence type="ECO:0000256" key="1">
    <source>
        <dbReference type="ARBA" id="ARBA00001971"/>
    </source>
</evidence>
<dbReference type="InterPro" id="IPR017972">
    <property type="entry name" value="Cyt_P450_CS"/>
</dbReference>
<evidence type="ECO:0000313" key="14">
    <source>
        <dbReference type="EMBL" id="SPD18264.1"/>
    </source>
</evidence>
<dbReference type="GO" id="GO:0005506">
    <property type="term" value="F:iron ion binding"/>
    <property type="evidence" value="ECO:0007669"/>
    <property type="project" value="InterPro"/>
</dbReference>
<evidence type="ECO:0000256" key="2">
    <source>
        <dbReference type="ARBA" id="ARBA00004167"/>
    </source>
</evidence>
<dbReference type="PANTHER" id="PTHR24286:SF305">
    <property type="entry name" value="CYTOCHROME P450 708A2"/>
    <property type="match status" value="1"/>
</dbReference>
<dbReference type="InterPro" id="IPR001128">
    <property type="entry name" value="Cyt_P450"/>
</dbReference>
<comment type="similarity">
    <text evidence="3 13">Belongs to the cytochrome P450 family.</text>
</comment>
<dbReference type="SUPFAM" id="SSF48264">
    <property type="entry name" value="Cytochrome P450"/>
    <property type="match status" value="1"/>
</dbReference>
<evidence type="ECO:0000256" key="7">
    <source>
        <dbReference type="ARBA" id="ARBA00022989"/>
    </source>
</evidence>
<dbReference type="GO" id="GO:0016705">
    <property type="term" value="F:oxidoreductase activity, acting on paired donors, with incorporation or reduction of molecular oxygen"/>
    <property type="evidence" value="ECO:0007669"/>
    <property type="project" value="InterPro"/>
</dbReference>
<evidence type="ECO:0000256" key="3">
    <source>
        <dbReference type="ARBA" id="ARBA00010617"/>
    </source>
</evidence>
<dbReference type="EMBL" id="OIVN01004591">
    <property type="protein sequence ID" value="SPD18264.1"/>
    <property type="molecule type" value="Genomic_DNA"/>
</dbReference>
<organism evidence="14">
    <name type="scientific">Fagus sylvatica</name>
    <name type="common">Beechnut</name>
    <dbReference type="NCBI Taxonomy" id="28930"/>
    <lineage>
        <taxon>Eukaryota</taxon>
        <taxon>Viridiplantae</taxon>
        <taxon>Streptophyta</taxon>
        <taxon>Embryophyta</taxon>
        <taxon>Tracheophyta</taxon>
        <taxon>Spermatophyta</taxon>
        <taxon>Magnoliopsida</taxon>
        <taxon>eudicotyledons</taxon>
        <taxon>Gunneridae</taxon>
        <taxon>Pentapetalae</taxon>
        <taxon>rosids</taxon>
        <taxon>fabids</taxon>
        <taxon>Fagales</taxon>
        <taxon>Fagaceae</taxon>
        <taxon>Fagus</taxon>
    </lineage>
</organism>
<dbReference type="GO" id="GO:0020037">
    <property type="term" value="F:heme binding"/>
    <property type="evidence" value="ECO:0007669"/>
    <property type="project" value="InterPro"/>
</dbReference>
<gene>
    <name evidence="14" type="ORF">FSB_LOCUS46146</name>
</gene>
<keyword evidence="10 13" id="KW-0503">Monooxygenase</keyword>
<proteinExistence type="inferred from homology"/>
<keyword evidence="11" id="KW-0472">Membrane</keyword>
<keyword evidence="8 13" id="KW-0560">Oxidoreductase</keyword>
<dbReference type="InterPro" id="IPR036396">
    <property type="entry name" value="Cyt_P450_sf"/>
</dbReference>
<dbReference type="AlphaFoldDB" id="A0A2N9I2K5"/>
<keyword evidence="7" id="KW-1133">Transmembrane helix</keyword>
<name>A0A2N9I2K5_FAGSY</name>
<accession>A0A2N9I2K5</accession>
<evidence type="ECO:0000256" key="10">
    <source>
        <dbReference type="ARBA" id="ARBA00023033"/>
    </source>
</evidence>
<dbReference type="PRINTS" id="PR00463">
    <property type="entry name" value="EP450I"/>
</dbReference>
<evidence type="ECO:0000256" key="12">
    <source>
        <dbReference type="PIRSR" id="PIRSR602401-1"/>
    </source>
</evidence>
<dbReference type="Pfam" id="PF00067">
    <property type="entry name" value="p450"/>
    <property type="match status" value="1"/>
</dbReference>
<evidence type="ECO:0008006" key="15">
    <source>
        <dbReference type="Google" id="ProtNLM"/>
    </source>
</evidence>
<dbReference type="GO" id="GO:0016132">
    <property type="term" value="P:brassinosteroid biosynthetic process"/>
    <property type="evidence" value="ECO:0007669"/>
    <property type="project" value="TreeGrafter"/>
</dbReference>
<evidence type="ECO:0000256" key="11">
    <source>
        <dbReference type="ARBA" id="ARBA00023136"/>
    </source>
</evidence>
<comment type="subcellular location">
    <subcellularLocation>
        <location evidence="2">Membrane</location>
        <topology evidence="2">Single-pass membrane protein</topology>
    </subcellularLocation>
</comment>
<evidence type="ECO:0000256" key="5">
    <source>
        <dbReference type="ARBA" id="ARBA00022692"/>
    </source>
</evidence>
<keyword evidence="9 12" id="KW-0408">Iron</keyword>
<dbReference type="PROSITE" id="PS00086">
    <property type="entry name" value="CYTOCHROME_P450"/>
    <property type="match status" value="1"/>
</dbReference>
<evidence type="ECO:0000256" key="8">
    <source>
        <dbReference type="ARBA" id="ARBA00023002"/>
    </source>
</evidence>
<dbReference type="GO" id="GO:0016125">
    <property type="term" value="P:sterol metabolic process"/>
    <property type="evidence" value="ECO:0007669"/>
    <property type="project" value="TreeGrafter"/>
</dbReference>
<dbReference type="Gene3D" id="1.10.630.10">
    <property type="entry name" value="Cytochrome P450"/>
    <property type="match status" value="1"/>
</dbReference>
<evidence type="ECO:0000256" key="9">
    <source>
        <dbReference type="ARBA" id="ARBA00023004"/>
    </source>
</evidence>
<dbReference type="CDD" id="cd11043">
    <property type="entry name" value="CYP90-like"/>
    <property type="match status" value="1"/>
</dbReference>
<evidence type="ECO:0000256" key="13">
    <source>
        <dbReference type="RuleBase" id="RU000461"/>
    </source>
</evidence>
<keyword evidence="5" id="KW-0812">Transmembrane</keyword>
<protein>
    <recommendedName>
        <fullName evidence="15">Cytochrome P450</fullName>
    </recommendedName>
</protein>
<comment type="cofactor">
    <cofactor evidence="1 12">
        <name>heme</name>
        <dbReference type="ChEBI" id="CHEBI:30413"/>
    </cofactor>
</comment>
<keyword evidence="6 12" id="KW-0479">Metal-binding</keyword>
<dbReference type="FunFam" id="1.10.630.10:FF:000020">
    <property type="entry name" value="Cytochrome P450 family protein"/>
    <property type="match status" value="1"/>
</dbReference>
<evidence type="ECO:0000256" key="6">
    <source>
        <dbReference type="ARBA" id="ARBA00022723"/>
    </source>
</evidence>
<keyword evidence="4 12" id="KW-0349">Heme</keyword>
<dbReference type="GO" id="GO:0004497">
    <property type="term" value="F:monooxygenase activity"/>
    <property type="evidence" value="ECO:0007669"/>
    <property type="project" value="UniProtKB-KW"/>
</dbReference>
<sequence length="473" mass="54238">MIWIAGSWVLAFGVAWVVHGIYKWYNPKCNGLLPPGSMGLPFIGETLQLMEAGYSFDIVPFLKKRLQRYGPIFRTSVAGRQVIVSADPQFNHFIFQEDGKLFESWYLDSFAKIFKQEGASTNVAHIHKYVRSMTLNHFGVIALKEKLLPQLEEMVQKVLHNWSCQASINVKYASATMALEFGAKQLISYDPQQSSEKITDSYISLIRGLMSFPLNFPGTAYYKCMKDRKKAMNMVREVLKQRLASPPEKRQGDFLDHVIQDMNSQDFLIEDFVVQLFFGLLYVSFDTISTMTTLTFKLLDENPDVLQELIVEHEAILKKREKPGSSITWNEYKSMSFTLQVINEVLRLGNMTPGLFRRTLADVQVNGYTIPAGWPIMIATSALHLNSEIFNDPLAFNPWRWKDRKSNEMSKNFMPFGEGMKQCAGAEYTRVFLAIFIHVLVTKYRWMKIMGGDICRNPFIGFGKGLHIKVMEN</sequence>
<dbReference type="InterPro" id="IPR002401">
    <property type="entry name" value="Cyt_P450_E_grp-I"/>
</dbReference>
<dbReference type="PANTHER" id="PTHR24286">
    <property type="entry name" value="CYTOCHROME P450 26"/>
    <property type="match status" value="1"/>
</dbReference>
<reference evidence="14" key="1">
    <citation type="submission" date="2018-02" db="EMBL/GenBank/DDBJ databases">
        <authorList>
            <person name="Cohen D.B."/>
            <person name="Kent A.D."/>
        </authorList>
    </citation>
    <scope>NUCLEOTIDE SEQUENCE</scope>
</reference>